<keyword evidence="4" id="KW-1185">Reference proteome</keyword>
<evidence type="ECO:0000313" key="3">
    <source>
        <dbReference type="EMBL" id="OFI48597.1"/>
    </source>
</evidence>
<dbReference type="InterPro" id="IPR006976">
    <property type="entry name" value="VanZ-like"/>
</dbReference>
<dbReference type="Proteomes" id="UP000178622">
    <property type="component" value="Unassembled WGS sequence"/>
</dbReference>
<evidence type="ECO:0000259" key="2">
    <source>
        <dbReference type="Pfam" id="PF04892"/>
    </source>
</evidence>
<protein>
    <recommendedName>
        <fullName evidence="2">VanZ-like domain-containing protein</fullName>
    </recommendedName>
</protein>
<dbReference type="OrthoDB" id="4822551at2"/>
<comment type="caution">
    <text evidence="3">The sequence shown here is derived from an EMBL/GenBank/DDBJ whole genome shotgun (WGS) entry which is preliminary data.</text>
</comment>
<dbReference type="EMBL" id="MKIR01000024">
    <property type="protein sequence ID" value="OFI48597.1"/>
    <property type="molecule type" value="Genomic_DNA"/>
</dbReference>
<keyword evidence="1" id="KW-0472">Membrane</keyword>
<evidence type="ECO:0000256" key="1">
    <source>
        <dbReference type="SAM" id="Phobius"/>
    </source>
</evidence>
<feature type="transmembrane region" description="Helical" evidence="1">
    <location>
        <begin position="7"/>
        <end position="27"/>
    </location>
</feature>
<dbReference type="STRING" id="1859473.BG261_06790"/>
<proteinExistence type="predicted"/>
<keyword evidence="1" id="KW-1133">Transmembrane helix</keyword>
<sequence length="191" mass="22260">MMKSIKYLISLILSFVTSYVVVGYLAYPTLLSYPRLERTMGRFPYTKETLILFLAMGLFLAYIQWDLRKISIVYIYLACTVYLFLLFVVLFTKAESYHALSLDLFDFLKLNEKDIREALLNVLYFIPLGIIYGFRASRLEFVFISLLTILGIETIQYVFYLGTFGLSDIMLNFIGTTIGYYMCKKSEPHFS</sequence>
<reference evidence="4" key="1">
    <citation type="submission" date="2016-09" db="EMBL/GenBank/DDBJ databases">
        <title>Draft genome sequence of a novel species of the family Streptococcaceae isolated from flowers.</title>
        <authorList>
            <person name="Chuah L.-O."/>
            <person name="Yap K.-P."/>
            <person name="Thong K.L."/>
            <person name="Liong M.T."/>
            <person name="Ahmad R."/>
            <person name="Rusul G."/>
        </authorList>
    </citation>
    <scope>NUCLEOTIDE SEQUENCE [LARGE SCALE GENOMIC DNA]</scope>
    <source>
        <strain evidence="4">DF1</strain>
    </source>
</reference>
<accession>A0A1E8GK82</accession>
<feature type="transmembrane region" description="Helical" evidence="1">
    <location>
        <begin position="118"/>
        <end position="134"/>
    </location>
</feature>
<keyword evidence="1" id="KW-0812">Transmembrane</keyword>
<evidence type="ECO:0000313" key="4">
    <source>
        <dbReference type="Proteomes" id="UP000178622"/>
    </source>
</evidence>
<name>A0A1E8GK82_9LACT</name>
<organism evidence="3 4">
    <name type="scientific">Floricoccus tropicus</name>
    <dbReference type="NCBI Taxonomy" id="1859473"/>
    <lineage>
        <taxon>Bacteria</taxon>
        <taxon>Bacillati</taxon>
        <taxon>Bacillota</taxon>
        <taxon>Bacilli</taxon>
        <taxon>Lactobacillales</taxon>
        <taxon>Streptococcaceae</taxon>
        <taxon>Floricoccus</taxon>
    </lineage>
</organism>
<dbReference type="Pfam" id="PF04892">
    <property type="entry name" value="VanZ"/>
    <property type="match status" value="1"/>
</dbReference>
<feature type="domain" description="VanZ-like" evidence="2">
    <location>
        <begin position="81"/>
        <end position="184"/>
    </location>
</feature>
<feature type="transmembrane region" description="Helical" evidence="1">
    <location>
        <begin position="47"/>
        <end position="65"/>
    </location>
</feature>
<feature type="transmembrane region" description="Helical" evidence="1">
    <location>
        <begin position="141"/>
        <end position="159"/>
    </location>
</feature>
<gene>
    <name evidence="3" type="ORF">BG261_06790</name>
</gene>
<feature type="transmembrane region" description="Helical" evidence="1">
    <location>
        <begin position="72"/>
        <end position="92"/>
    </location>
</feature>
<dbReference type="AlphaFoldDB" id="A0A1E8GK82"/>